<organism evidence="1 2">
    <name type="scientific">Lentilactobacillus terminaliae</name>
    <dbReference type="NCBI Taxonomy" id="3003483"/>
    <lineage>
        <taxon>Bacteria</taxon>
        <taxon>Bacillati</taxon>
        <taxon>Bacillota</taxon>
        <taxon>Bacilli</taxon>
        <taxon>Lactobacillales</taxon>
        <taxon>Lactobacillaceae</taxon>
        <taxon>Lentilactobacillus</taxon>
    </lineage>
</organism>
<dbReference type="Proteomes" id="UP001149860">
    <property type="component" value="Chromosome"/>
</dbReference>
<protein>
    <submittedName>
        <fullName evidence="1">Helix-turn-helix transcriptional regulator</fullName>
    </submittedName>
</protein>
<name>A0ACD5DF74_9LACO</name>
<dbReference type="EMBL" id="CP168151">
    <property type="protein sequence ID" value="XFD39937.1"/>
    <property type="molecule type" value="Genomic_DNA"/>
</dbReference>
<evidence type="ECO:0000313" key="2">
    <source>
        <dbReference type="Proteomes" id="UP001149860"/>
    </source>
</evidence>
<gene>
    <name evidence="1" type="ORF">O0236_001120</name>
</gene>
<sequence>MRNTIKIRRKAVKMSQADLAELTSVTRQTIIAIENDKYDPSLQLAFKLAEALETNVDELFIFREDKNE</sequence>
<reference evidence="1" key="1">
    <citation type="submission" date="2024-08" db="EMBL/GenBank/DDBJ databases">
        <title>Lentilactobacillus sp. nov., isolated from tree bark.</title>
        <authorList>
            <person name="Phuengjayaem S."/>
            <person name="Tanasupawat S."/>
        </authorList>
    </citation>
    <scope>NUCLEOTIDE SEQUENCE</scope>
    <source>
        <strain evidence="1">SPB1-3</strain>
    </source>
</reference>
<accession>A0ACD5DF74</accession>
<proteinExistence type="predicted"/>
<evidence type="ECO:0000313" key="1">
    <source>
        <dbReference type="EMBL" id="XFD39937.1"/>
    </source>
</evidence>
<keyword evidence="2" id="KW-1185">Reference proteome</keyword>